<evidence type="ECO:0000256" key="7">
    <source>
        <dbReference type="ARBA" id="ARBA00023235"/>
    </source>
</evidence>
<evidence type="ECO:0000256" key="1">
    <source>
        <dbReference type="ARBA" id="ARBA00004141"/>
    </source>
</evidence>
<evidence type="ECO:0000256" key="6">
    <source>
        <dbReference type="ARBA" id="ARBA00023136"/>
    </source>
</evidence>
<keyword evidence="5 9" id="KW-1133">Transmembrane helix</keyword>
<evidence type="ECO:0000256" key="5">
    <source>
        <dbReference type="ARBA" id="ARBA00022989"/>
    </source>
</evidence>
<dbReference type="EMBL" id="JBHMDG010000015">
    <property type="protein sequence ID" value="MFB9313959.1"/>
    <property type="molecule type" value="Genomic_DNA"/>
</dbReference>
<keyword evidence="7" id="KW-0413">Isomerase</keyword>
<keyword evidence="6 9" id="KW-0472">Membrane</keyword>
<keyword evidence="12" id="KW-1185">Reference proteome</keyword>
<feature type="domain" description="Lycopene cyclase" evidence="10">
    <location>
        <begin position="11"/>
        <end position="87"/>
    </location>
</feature>
<dbReference type="InterPro" id="IPR017825">
    <property type="entry name" value="Lycopene_cyclase_dom"/>
</dbReference>
<keyword evidence="4" id="KW-0125">Carotenoid biosynthesis</keyword>
<evidence type="ECO:0000313" key="12">
    <source>
        <dbReference type="Proteomes" id="UP001589750"/>
    </source>
</evidence>
<name>A0ABV5KE78_9ACTN</name>
<sequence length="119" mass="13731">MTHTEAVLLGVAVTVVLDLAVLRTRLLLRRAFWTAYAIVLFFQLVTNQWLTSRGVFDYGPDAIIGWRIGTAPVEDFLFGFALVTQSMAWWVWWGRHGVQRESPSGPRRFLTRHATRTRR</sequence>
<dbReference type="Proteomes" id="UP001589750">
    <property type="component" value="Unassembled WGS sequence"/>
</dbReference>
<feature type="transmembrane region" description="Helical" evidence="9">
    <location>
        <begin position="76"/>
        <end position="93"/>
    </location>
</feature>
<evidence type="ECO:0000256" key="4">
    <source>
        <dbReference type="ARBA" id="ARBA00022746"/>
    </source>
</evidence>
<evidence type="ECO:0000256" key="2">
    <source>
        <dbReference type="ARBA" id="ARBA00004829"/>
    </source>
</evidence>
<feature type="compositionally biased region" description="Basic residues" evidence="8">
    <location>
        <begin position="109"/>
        <end position="119"/>
    </location>
</feature>
<comment type="caution">
    <text evidence="11">The sequence shown here is derived from an EMBL/GenBank/DDBJ whole genome shotgun (WGS) entry which is preliminary data.</text>
</comment>
<evidence type="ECO:0000256" key="9">
    <source>
        <dbReference type="SAM" id="Phobius"/>
    </source>
</evidence>
<feature type="transmembrane region" description="Helical" evidence="9">
    <location>
        <begin position="31"/>
        <end position="50"/>
    </location>
</feature>
<dbReference type="RefSeq" id="WP_140007442.1">
    <property type="nucleotide sequence ID" value="NZ_JBHMDG010000015.1"/>
</dbReference>
<reference evidence="11 12" key="1">
    <citation type="submission" date="2024-09" db="EMBL/GenBank/DDBJ databases">
        <authorList>
            <person name="Sun Q."/>
            <person name="Mori K."/>
        </authorList>
    </citation>
    <scope>NUCLEOTIDE SEQUENCE [LARGE SCALE GENOMIC DNA]</scope>
    <source>
        <strain evidence="11 12">JCM 9626</strain>
    </source>
</reference>
<protein>
    <submittedName>
        <fullName evidence="11">Lycopene cyclase domain-containing protein</fullName>
    </submittedName>
</protein>
<dbReference type="Pfam" id="PF18916">
    <property type="entry name" value="Lycopene_cyc"/>
    <property type="match status" value="1"/>
</dbReference>
<comment type="pathway">
    <text evidence="2">Carotenoid biosynthesis.</text>
</comment>
<evidence type="ECO:0000256" key="3">
    <source>
        <dbReference type="ARBA" id="ARBA00022692"/>
    </source>
</evidence>
<evidence type="ECO:0000259" key="10">
    <source>
        <dbReference type="Pfam" id="PF18916"/>
    </source>
</evidence>
<evidence type="ECO:0000256" key="8">
    <source>
        <dbReference type="SAM" id="MobiDB-lite"/>
    </source>
</evidence>
<dbReference type="NCBIfam" id="TIGR03462">
    <property type="entry name" value="CarR_dom_SF"/>
    <property type="match status" value="1"/>
</dbReference>
<feature type="region of interest" description="Disordered" evidence="8">
    <location>
        <begin position="99"/>
        <end position="119"/>
    </location>
</feature>
<proteinExistence type="predicted"/>
<evidence type="ECO:0000313" key="11">
    <source>
        <dbReference type="EMBL" id="MFB9313959.1"/>
    </source>
</evidence>
<gene>
    <name evidence="11" type="ORF">ACFFRI_12970</name>
</gene>
<comment type="subcellular location">
    <subcellularLocation>
        <location evidence="1">Membrane</location>
        <topology evidence="1">Multi-pass membrane protein</topology>
    </subcellularLocation>
</comment>
<feature type="transmembrane region" description="Helical" evidence="9">
    <location>
        <begin position="6"/>
        <end position="24"/>
    </location>
</feature>
<organism evidence="11 12">
    <name type="scientific">Nocardioides plantarum</name>
    <dbReference type="NCBI Taxonomy" id="29299"/>
    <lineage>
        <taxon>Bacteria</taxon>
        <taxon>Bacillati</taxon>
        <taxon>Actinomycetota</taxon>
        <taxon>Actinomycetes</taxon>
        <taxon>Propionibacteriales</taxon>
        <taxon>Nocardioidaceae</taxon>
        <taxon>Nocardioides</taxon>
    </lineage>
</organism>
<keyword evidence="3 9" id="KW-0812">Transmembrane</keyword>
<accession>A0ABV5KE78</accession>